<reference evidence="5 6" key="1">
    <citation type="submission" date="2024-10" db="EMBL/GenBank/DDBJ databases">
        <authorList>
            <person name="Riesco R."/>
        </authorList>
    </citation>
    <scope>NUCLEOTIDE SEQUENCE [LARGE SCALE GENOMIC DNA]</scope>
    <source>
        <strain evidence="4 6">NCIMB 15448</strain>
        <strain evidence="2 5">NCIMB 15449</strain>
        <strain evidence="3 7">NCIMB 15450</strain>
    </source>
</reference>
<evidence type="ECO:0000313" key="5">
    <source>
        <dbReference type="Proteomes" id="UP001609175"/>
    </source>
</evidence>
<evidence type="ECO:0000313" key="4">
    <source>
        <dbReference type="EMBL" id="MFH5243753.1"/>
    </source>
</evidence>
<dbReference type="InterPro" id="IPR016181">
    <property type="entry name" value="Acyl_CoA_acyltransferase"/>
</dbReference>
<dbReference type="PROSITE" id="PS51186">
    <property type="entry name" value="GNAT"/>
    <property type="match status" value="1"/>
</dbReference>
<dbReference type="InterPro" id="IPR052523">
    <property type="entry name" value="Trichothecene_AcTrans"/>
</dbReference>
<dbReference type="EMBL" id="JBIMSO010000009">
    <property type="protein sequence ID" value="MFH5207140.1"/>
    <property type="molecule type" value="Genomic_DNA"/>
</dbReference>
<dbReference type="Gene3D" id="3.40.630.30">
    <property type="match status" value="1"/>
</dbReference>
<keyword evidence="7" id="KW-1185">Reference proteome</keyword>
<dbReference type="InterPro" id="IPR000182">
    <property type="entry name" value="GNAT_dom"/>
</dbReference>
<evidence type="ECO:0000259" key="1">
    <source>
        <dbReference type="PROSITE" id="PS51186"/>
    </source>
</evidence>
<accession>A0ABW7K1G2</accession>
<dbReference type="PANTHER" id="PTHR42791">
    <property type="entry name" value="GNAT FAMILY ACETYLTRANSFERASE"/>
    <property type="match status" value="1"/>
</dbReference>
<evidence type="ECO:0000313" key="2">
    <source>
        <dbReference type="EMBL" id="MFH5207140.1"/>
    </source>
</evidence>
<dbReference type="GO" id="GO:0016746">
    <property type="term" value="F:acyltransferase activity"/>
    <property type="evidence" value="ECO:0007669"/>
    <property type="project" value="UniProtKB-KW"/>
</dbReference>
<keyword evidence="3" id="KW-0012">Acyltransferase</keyword>
<dbReference type="SUPFAM" id="SSF55729">
    <property type="entry name" value="Acyl-CoA N-acyltransferases (Nat)"/>
    <property type="match status" value="1"/>
</dbReference>
<gene>
    <name evidence="4" type="ORF">ACHIPV_18000</name>
    <name evidence="2" type="ORF">ACHIPZ_02740</name>
    <name evidence="3" type="ORF">ACHIRB_08530</name>
</gene>
<dbReference type="RefSeq" id="WP_395112578.1">
    <property type="nucleotide sequence ID" value="NZ_JBIMSN010000032.1"/>
</dbReference>
<dbReference type="EMBL" id="JBIMSP010000030">
    <property type="protein sequence ID" value="MFH5243753.1"/>
    <property type="molecule type" value="Genomic_DNA"/>
</dbReference>
<dbReference type="Pfam" id="PF13673">
    <property type="entry name" value="Acetyltransf_10"/>
    <property type="match status" value="1"/>
</dbReference>
<feature type="domain" description="N-acetyltransferase" evidence="1">
    <location>
        <begin position="2"/>
        <end position="199"/>
    </location>
</feature>
<sequence>MTIVRPTQKSDIAEVSRTLARAFFDDPVMTFMLPDDAKREKGLARLFGAIARYQYLSQGGCEVATGADGAIGGATLWAPPGGWKSSGWTELRSVPAMIMAFGSRIQLGGEVNETMKANHPEEPHWYLSVIGTDPSVRGGGFGHSLMTSRLNRCDAEHAPAYLESSKPDNVPYYERFGFEVTREVVLPKGGPTLWAMWRNPR</sequence>
<dbReference type="Proteomes" id="UP001609175">
    <property type="component" value="Unassembled WGS sequence"/>
</dbReference>
<organism evidence="3 7">
    <name type="scientific">Antrihabitans spumae</name>
    <dbReference type="NCBI Taxonomy" id="3373370"/>
    <lineage>
        <taxon>Bacteria</taxon>
        <taxon>Bacillati</taxon>
        <taxon>Actinomycetota</taxon>
        <taxon>Actinomycetes</taxon>
        <taxon>Mycobacteriales</taxon>
        <taxon>Nocardiaceae</taxon>
        <taxon>Antrihabitans</taxon>
    </lineage>
</organism>
<evidence type="ECO:0000313" key="6">
    <source>
        <dbReference type="Proteomes" id="UP001609176"/>
    </source>
</evidence>
<evidence type="ECO:0000313" key="7">
    <source>
        <dbReference type="Proteomes" id="UP001609219"/>
    </source>
</evidence>
<dbReference type="PANTHER" id="PTHR42791:SF1">
    <property type="entry name" value="N-ACETYLTRANSFERASE DOMAIN-CONTAINING PROTEIN"/>
    <property type="match status" value="1"/>
</dbReference>
<comment type="caution">
    <text evidence="3">The sequence shown here is derived from an EMBL/GenBank/DDBJ whole genome shotgun (WGS) entry which is preliminary data.</text>
</comment>
<name>A0ABW7K1G2_9NOCA</name>
<dbReference type="Proteomes" id="UP001609219">
    <property type="component" value="Unassembled WGS sequence"/>
</dbReference>
<keyword evidence="3" id="KW-0808">Transferase</keyword>
<proteinExistence type="predicted"/>
<dbReference type="EMBL" id="JBIMSN010000032">
    <property type="protein sequence ID" value="MFH5228619.1"/>
    <property type="molecule type" value="Genomic_DNA"/>
</dbReference>
<dbReference type="EC" id="2.3.-.-" evidence="3"/>
<protein>
    <submittedName>
        <fullName evidence="3">GNAT family N-acetyltransferase</fullName>
        <ecNumber evidence="3">2.3.-.-</ecNumber>
    </submittedName>
</protein>
<evidence type="ECO:0000313" key="3">
    <source>
        <dbReference type="EMBL" id="MFH5228619.1"/>
    </source>
</evidence>
<dbReference type="Proteomes" id="UP001609176">
    <property type="component" value="Unassembled WGS sequence"/>
</dbReference>